<protein>
    <recommendedName>
        <fullName evidence="4">Transmembrane protein</fullName>
    </recommendedName>
</protein>
<name>W9YJW7_9EURO</name>
<dbReference type="GeneID" id="19165892"/>
<evidence type="ECO:0008006" key="4">
    <source>
        <dbReference type="Google" id="ProtNLM"/>
    </source>
</evidence>
<keyword evidence="1" id="KW-1133">Transmembrane helix</keyword>
<dbReference type="PANTHER" id="PTHR37544">
    <property type="entry name" value="SPRAY-RELATED"/>
    <property type="match status" value="1"/>
</dbReference>
<dbReference type="EMBL" id="AMGY01000001">
    <property type="protein sequence ID" value="EXJ93202.1"/>
    <property type="molecule type" value="Genomic_DNA"/>
</dbReference>
<reference evidence="2 3" key="1">
    <citation type="submission" date="2013-03" db="EMBL/GenBank/DDBJ databases">
        <title>The Genome Sequence of Capronia epimyces CBS 606.96.</title>
        <authorList>
            <consortium name="The Broad Institute Genomics Platform"/>
            <person name="Cuomo C."/>
            <person name="de Hoog S."/>
            <person name="Gorbushina A."/>
            <person name="Walker B."/>
            <person name="Young S.K."/>
            <person name="Zeng Q."/>
            <person name="Gargeya S."/>
            <person name="Fitzgerald M."/>
            <person name="Haas B."/>
            <person name="Abouelleil A."/>
            <person name="Allen A.W."/>
            <person name="Alvarado L."/>
            <person name="Arachchi H.M."/>
            <person name="Berlin A.M."/>
            <person name="Chapman S.B."/>
            <person name="Gainer-Dewar J."/>
            <person name="Goldberg J."/>
            <person name="Griggs A."/>
            <person name="Gujja S."/>
            <person name="Hansen M."/>
            <person name="Howarth C."/>
            <person name="Imamovic A."/>
            <person name="Ireland A."/>
            <person name="Larimer J."/>
            <person name="McCowan C."/>
            <person name="Murphy C."/>
            <person name="Pearson M."/>
            <person name="Poon T.W."/>
            <person name="Priest M."/>
            <person name="Roberts A."/>
            <person name="Saif S."/>
            <person name="Shea T."/>
            <person name="Sisk P."/>
            <person name="Sykes S."/>
            <person name="Wortman J."/>
            <person name="Nusbaum C."/>
            <person name="Birren B."/>
        </authorList>
    </citation>
    <scope>NUCLEOTIDE SEQUENCE [LARGE SCALE GENOMIC DNA]</scope>
    <source>
        <strain evidence="2 3">CBS 606.96</strain>
    </source>
</reference>
<dbReference type="STRING" id="1182542.W9YJW7"/>
<dbReference type="InterPro" id="IPR021840">
    <property type="entry name" value="DUF3433"/>
</dbReference>
<feature type="transmembrane region" description="Helical" evidence="1">
    <location>
        <begin position="215"/>
        <end position="238"/>
    </location>
</feature>
<dbReference type="PANTHER" id="PTHR37544:SF1">
    <property type="entry name" value="PHOSPHORIBOSYLAMINOIMIDAZOLE-SUCCINOCARBOXAMIDE SYNTHASE"/>
    <property type="match status" value="1"/>
</dbReference>
<dbReference type="RefSeq" id="XP_007730092.1">
    <property type="nucleotide sequence ID" value="XM_007731902.1"/>
</dbReference>
<evidence type="ECO:0000313" key="2">
    <source>
        <dbReference type="EMBL" id="EXJ93202.1"/>
    </source>
</evidence>
<feature type="transmembrane region" description="Helical" evidence="1">
    <location>
        <begin position="1183"/>
        <end position="1202"/>
    </location>
</feature>
<feature type="transmembrane region" description="Helical" evidence="1">
    <location>
        <begin position="172"/>
        <end position="195"/>
    </location>
</feature>
<evidence type="ECO:0000313" key="3">
    <source>
        <dbReference type="Proteomes" id="UP000019478"/>
    </source>
</evidence>
<dbReference type="HOGENOM" id="CLU_003000_1_0_1"/>
<feature type="transmembrane region" description="Helical" evidence="1">
    <location>
        <begin position="543"/>
        <end position="562"/>
    </location>
</feature>
<feature type="transmembrane region" description="Helical" evidence="1">
    <location>
        <begin position="68"/>
        <end position="89"/>
    </location>
</feature>
<dbReference type="Pfam" id="PF11915">
    <property type="entry name" value="DUF3433"/>
    <property type="match status" value="2"/>
</dbReference>
<keyword evidence="3" id="KW-1185">Reference proteome</keyword>
<sequence>MWFRRHLSFTNTPSIKRRHGSRGKGVEQITKNEVYTTTLELQQEHSTGQIGEESEPVLWYSLWLSRRALGGLATIFATCAGALVAIWQINTRNDGFRLVTTNHYSWTYSPTAIIVILVAIWRQVDQTCKLLLPWQVLQKADASAKTSVLLDYISPLQIVSLWNAVRKRHWPICLTISSFILLKLITLATTGLFFTDFRIETSQTGNLFTGTSFDGSLYNATAYLSVSDSSLFYTAYAVMAKGLRNVQGTLDSTAYQTLSIPDSVLSSNATISAAVDVFVPSFNCEKTNASINLQPANTTAQHPESTLNLLAPKCKLLAGAPPIYTLNPQLYECPSRQLSGLMQRVDCSGQNSPTPIGNWQLLTLTDMRYTQTRVNGSDVGDGSEFEASSWSSGVAQISSILCRPSYTMQTHQITYDLSQNPTQISLTPQVTSQSRSLQNFEDADLGVMFTSAYMASALMFGNKADSDVAEEYPDTMFKTMAEVSGGGYEVLLDEDVMISAAEKVFNHVAVQIASKNLVRAEQSPVTGTISALRQRLYVREASLWLVVAGFSVMTVLVVMVSTNRSTGVVPRDPEPISSTAILLADSPGFEEVLCDCSAVTSAQLEKVLDRSHYASLSSVNAHGQQSFTIEVTDDGESTDSSSTDAGTPWWNPLLLRRLVMVLVLGLPPALIAVLEVLNHLSQRKTGITMLSDSGSFSTESCTRFVPALAMLLVSTSFNALDFNIAVLAPYHSLKTRDGINGSNLFRSVMGKMPPIALWVAVKQRYWSVFMSSVGALLGSLLTIIVSGLLVIDSIGTSMPATLRKLDNFNTTWANSVTNDSSAAVVVSLIEAANLSYPPFTYEELALPKLQYAEDMTASTAPDSLVDALLPALRGSLACSMLQPDQFNLSGSFNARILSASASVEATLPLPPECPYGGPGGNLSHLDFQYFFQLPSSTNQSFIGKMLDLHVGPYSGPFADSSDEVSPYTQADNPAGCPSLGFIYGYVDVEDMSKSVVSTMACSQVIERLDARVVLNANDLSISPTSVPVANESTASLLASGPDNLTSSGRTTPTAFPFRLQVHMDQALSMFNQTQYSSSSLSSQPPVDNFFQAVLFGRTPVPQELMGRADEESQNRVRQGILNFYRRYMAQAISANMRVNNGPASSPATSTGAEAAEAAQATSVAATLVNVPGAVLRVNSTSKLILQALLAAMFVCGLTAVLLNPMRKVVPHNPCTIAGVASLLAGSRLVKELSAAKSHDEAESLLRSTSVQLGWWDDVGLAETADEGDQAEIVPVRRRYGIDIVKETG</sequence>
<keyword evidence="1" id="KW-0812">Transmembrane</keyword>
<feature type="transmembrane region" description="Helical" evidence="1">
    <location>
        <begin position="658"/>
        <end position="677"/>
    </location>
</feature>
<feature type="transmembrane region" description="Helical" evidence="1">
    <location>
        <begin position="104"/>
        <end position="121"/>
    </location>
</feature>
<organism evidence="2 3">
    <name type="scientific">Capronia epimyces CBS 606.96</name>
    <dbReference type="NCBI Taxonomy" id="1182542"/>
    <lineage>
        <taxon>Eukaryota</taxon>
        <taxon>Fungi</taxon>
        <taxon>Dikarya</taxon>
        <taxon>Ascomycota</taxon>
        <taxon>Pezizomycotina</taxon>
        <taxon>Eurotiomycetes</taxon>
        <taxon>Chaetothyriomycetidae</taxon>
        <taxon>Chaetothyriales</taxon>
        <taxon>Herpotrichiellaceae</taxon>
        <taxon>Capronia</taxon>
    </lineage>
</organism>
<dbReference type="OrthoDB" id="5332281at2759"/>
<comment type="caution">
    <text evidence="2">The sequence shown here is derived from an EMBL/GenBank/DDBJ whole genome shotgun (WGS) entry which is preliminary data.</text>
</comment>
<feature type="transmembrane region" description="Helical" evidence="1">
    <location>
        <begin position="765"/>
        <end position="791"/>
    </location>
</feature>
<keyword evidence="1" id="KW-0472">Membrane</keyword>
<evidence type="ECO:0000256" key="1">
    <source>
        <dbReference type="SAM" id="Phobius"/>
    </source>
</evidence>
<accession>W9YJW7</accession>
<dbReference type="Proteomes" id="UP000019478">
    <property type="component" value="Unassembled WGS sequence"/>
</dbReference>
<proteinExistence type="predicted"/>
<dbReference type="eggNOG" id="ENOG502QQ7D">
    <property type="taxonomic scope" value="Eukaryota"/>
</dbReference>
<gene>
    <name evidence="2" type="ORF">A1O3_01759</name>
</gene>